<accession>A0AAV3PH37</accession>
<feature type="region of interest" description="Disordered" evidence="10">
    <location>
        <begin position="91"/>
        <end position="119"/>
    </location>
</feature>
<feature type="domain" description="RING-type" evidence="11">
    <location>
        <begin position="16"/>
        <end position="54"/>
    </location>
</feature>
<dbReference type="PANTHER" id="PTHR13763:SF0">
    <property type="entry name" value="BREAST CANCER TYPE 1 SUSCEPTIBILITY PROTEIN"/>
    <property type="match status" value="1"/>
</dbReference>
<keyword evidence="14" id="KW-0436">Ligase</keyword>
<sequence>MSDISNLEKLGTELKCPICLSLLNGSISLTCNHVFCNACIDKSMKSASGCPVCKVPFHRREIRPAPHMDNLVAIYKNMEVASGVNMFISQTGPRTQEASNEDVVENNKRNTGPEKNLNSGTTLATSILKKCNRKRSNKSSDEGRLNSSKPSFPTKKRVQVPQHSAPETPALCAKSKGATCDTSNMENGKKATICENGEPVLSPFFWMREDDELENSSQHTDGDHSISTPQNAPNFSDIIESDDNLHSKGTPNKKNCMASNILDLYDSELFEWTQRPCSPELCSSMELQDGGTDKDNKLEENREAGFEDKCQNKEKENNGTVEQRNSFPSSSGPVNRIYTTKDGTNKRKRVQKVTKNIQKKRVNRSLNQTSGTLEEPPNLTNLKMENLGTNINATNLKDNSQMQRTISARAKGRQLGKGTAVCAVVGPTSCNASKSFDLSTSFSYKRCEKGICSSKTGEEGKSISPLQQRLLSDRKSKKLKHCTDDIICSPNEPGILHPLQKSKLLRSVKFAEDHGSRSIAANGSRNIYDGEKHETEKSATNIEFITSSNSSKPDYESNVETISNGIQCAFCQSTEESEVSGVMVHFFKGKPVDENFNGGSGVIHAHKSCTEWAPNIYFQDDNVLNLESELARSKRLKCGLCGIKGAALGCYSRSCHRSFHVPCAKLTPQCRWDHENFVMLCPLHATSKLPTEEKKRATKRCHQIERSKVKSKGEPSVIMMWNSHEKSKDMVLCCSALSDIEKGIITEFGKVAGVKIVKNWDSSVTHVIASTDENGACRRTLKFLMGILGGKWILTIEWVRACMDKKELVDEKSYEIKVDIHGTMNGPRLGRMRFLQKQPKLFTRCKFYFMSDFANTYKRFLHDLVVAAGGTVLNRKPILEEQDKPLNGCSIPQTFIIYSSELPEKCDSHKQYSILDQRKSDAEALAGCCGGVAVSNTWVLNSISGSKLQCLPQ</sequence>
<dbReference type="Pfam" id="PF13923">
    <property type="entry name" value="zf-C3HC4_2"/>
    <property type="match status" value="1"/>
</dbReference>
<keyword evidence="5 9" id="KW-0863">Zinc-finger</keyword>
<dbReference type="FunFam" id="3.40.50.10190:FF:000006">
    <property type="entry name" value="Breast cancer type 1 susceptibility protein homolog"/>
    <property type="match status" value="1"/>
</dbReference>
<dbReference type="PROSITE" id="PS51805">
    <property type="entry name" value="EPHD"/>
    <property type="match status" value="1"/>
</dbReference>
<keyword evidence="6" id="KW-0862">Zinc</keyword>
<feature type="domain" description="BRCT" evidence="12">
    <location>
        <begin position="837"/>
        <end position="953"/>
    </location>
</feature>
<dbReference type="InterPro" id="IPR001841">
    <property type="entry name" value="Znf_RING"/>
</dbReference>
<keyword evidence="8" id="KW-0539">Nucleus</keyword>
<feature type="domain" description="PHD-type" evidence="13">
    <location>
        <begin position="565"/>
        <end position="685"/>
    </location>
</feature>
<evidence type="ECO:0000256" key="4">
    <source>
        <dbReference type="ARBA" id="ARBA00022763"/>
    </source>
</evidence>
<keyword evidence="3" id="KW-0677">Repeat</keyword>
<keyword evidence="15" id="KW-1185">Reference proteome</keyword>
<gene>
    <name evidence="14" type="ORF">LIER_36942</name>
</gene>
<dbReference type="GO" id="GO:0004842">
    <property type="term" value="F:ubiquitin-protein transferase activity"/>
    <property type="evidence" value="ECO:0007669"/>
    <property type="project" value="TreeGrafter"/>
</dbReference>
<feature type="region of interest" description="Disordered" evidence="10">
    <location>
        <begin position="313"/>
        <end position="346"/>
    </location>
</feature>
<dbReference type="EMBL" id="BAABME010017271">
    <property type="protein sequence ID" value="GAA0149463.1"/>
    <property type="molecule type" value="Genomic_DNA"/>
</dbReference>
<dbReference type="Pfam" id="PF13771">
    <property type="entry name" value="zf-HC5HC2H"/>
    <property type="match status" value="1"/>
</dbReference>
<evidence type="ECO:0000256" key="1">
    <source>
        <dbReference type="ARBA" id="ARBA00004123"/>
    </source>
</evidence>
<evidence type="ECO:0000256" key="9">
    <source>
        <dbReference type="PROSITE-ProRule" id="PRU00175"/>
    </source>
</evidence>
<evidence type="ECO:0000313" key="14">
    <source>
        <dbReference type="EMBL" id="GAA0149463.1"/>
    </source>
</evidence>
<proteinExistence type="predicted"/>
<dbReference type="InterPro" id="IPR036420">
    <property type="entry name" value="BRCT_dom_sf"/>
</dbReference>
<evidence type="ECO:0000256" key="7">
    <source>
        <dbReference type="ARBA" id="ARBA00023204"/>
    </source>
</evidence>
<evidence type="ECO:0000256" key="10">
    <source>
        <dbReference type="SAM" id="MobiDB-lite"/>
    </source>
</evidence>
<protein>
    <submittedName>
        <fullName evidence="14">Ubiquitin-protein ligase</fullName>
    </submittedName>
</protein>
<dbReference type="PROSITE" id="PS00518">
    <property type="entry name" value="ZF_RING_1"/>
    <property type="match status" value="1"/>
</dbReference>
<feature type="domain" description="BRCT" evidence="12">
    <location>
        <begin position="753"/>
        <end position="816"/>
    </location>
</feature>
<feature type="region of interest" description="Disordered" evidence="10">
    <location>
        <begin position="131"/>
        <end position="191"/>
    </location>
</feature>
<evidence type="ECO:0000259" key="12">
    <source>
        <dbReference type="PROSITE" id="PS50172"/>
    </source>
</evidence>
<dbReference type="InterPro" id="IPR017907">
    <property type="entry name" value="Znf_RING_CS"/>
</dbReference>
<dbReference type="SUPFAM" id="SSF57850">
    <property type="entry name" value="RING/U-box"/>
    <property type="match status" value="1"/>
</dbReference>
<keyword evidence="2" id="KW-0479">Metal-binding</keyword>
<dbReference type="SMART" id="SM00184">
    <property type="entry name" value="RING"/>
    <property type="match status" value="2"/>
</dbReference>
<dbReference type="InterPro" id="IPR031099">
    <property type="entry name" value="BRCA1-associated"/>
</dbReference>
<evidence type="ECO:0000259" key="11">
    <source>
        <dbReference type="PROSITE" id="PS50089"/>
    </source>
</evidence>
<evidence type="ECO:0000259" key="13">
    <source>
        <dbReference type="PROSITE" id="PS51805"/>
    </source>
</evidence>
<name>A0AAV3PH37_LITER</name>
<dbReference type="PANTHER" id="PTHR13763">
    <property type="entry name" value="BREAST CANCER TYPE 1 SUSCEPTIBILITY PROTEIN BRCA1"/>
    <property type="match status" value="1"/>
</dbReference>
<dbReference type="InterPro" id="IPR013083">
    <property type="entry name" value="Znf_RING/FYVE/PHD"/>
</dbReference>
<feature type="compositionally biased region" description="Polar residues" evidence="10">
    <location>
        <begin position="215"/>
        <end position="234"/>
    </location>
</feature>
<dbReference type="Gene3D" id="3.40.50.10190">
    <property type="entry name" value="BRCT domain"/>
    <property type="match status" value="2"/>
</dbReference>
<dbReference type="InterPro" id="IPR001357">
    <property type="entry name" value="BRCT_dom"/>
</dbReference>
<evidence type="ECO:0000256" key="6">
    <source>
        <dbReference type="ARBA" id="ARBA00022833"/>
    </source>
</evidence>
<reference evidence="14 15" key="1">
    <citation type="submission" date="2024-01" db="EMBL/GenBank/DDBJ databases">
        <title>The complete chloroplast genome sequence of Lithospermum erythrorhizon: insights into the phylogenetic relationship among Boraginaceae species and the maternal lineages of purple gromwells.</title>
        <authorList>
            <person name="Okada T."/>
            <person name="Watanabe K."/>
        </authorList>
    </citation>
    <scope>NUCLEOTIDE SEQUENCE [LARGE SCALE GENOMIC DNA]</scope>
</reference>
<evidence type="ECO:0000256" key="2">
    <source>
        <dbReference type="ARBA" id="ARBA00022723"/>
    </source>
</evidence>
<keyword evidence="7" id="KW-0234">DNA repair</keyword>
<feature type="compositionally biased region" description="Polar residues" evidence="10">
    <location>
        <begin position="318"/>
        <end position="342"/>
    </location>
</feature>
<dbReference type="Pfam" id="PF00533">
    <property type="entry name" value="BRCT"/>
    <property type="match status" value="1"/>
</dbReference>
<evidence type="ECO:0000313" key="15">
    <source>
        <dbReference type="Proteomes" id="UP001454036"/>
    </source>
</evidence>
<dbReference type="GO" id="GO:0008270">
    <property type="term" value="F:zinc ion binding"/>
    <property type="evidence" value="ECO:0007669"/>
    <property type="project" value="UniProtKB-KW"/>
</dbReference>
<dbReference type="PROSITE" id="PS50172">
    <property type="entry name" value="BRCT"/>
    <property type="match status" value="2"/>
</dbReference>
<dbReference type="Proteomes" id="UP001454036">
    <property type="component" value="Unassembled WGS sequence"/>
</dbReference>
<dbReference type="SUPFAM" id="SSF52113">
    <property type="entry name" value="BRCT domain"/>
    <property type="match status" value="2"/>
</dbReference>
<dbReference type="Gene3D" id="3.30.40.10">
    <property type="entry name" value="Zinc/RING finger domain, C3HC4 (zinc finger)"/>
    <property type="match status" value="2"/>
</dbReference>
<evidence type="ECO:0000256" key="5">
    <source>
        <dbReference type="ARBA" id="ARBA00022771"/>
    </source>
</evidence>
<keyword evidence="4" id="KW-0227">DNA damage</keyword>
<dbReference type="AlphaFoldDB" id="A0AAV3PH37"/>
<dbReference type="CDD" id="cd17734">
    <property type="entry name" value="BRCT_Bard1_rpt1"/>
    <property type="match status" value="1"/>
</dbReference>
<dbReference type="SMART" id="SM00292">
    <property type="entry name" value="BRCT"/>
    <property type="match status" value="2"/>
</dbReference>
<evidence type="ECO:0000256" key="8">
    <source>
        <dbReference type="ARBA" id="ARBA00023242"/>
    </source>
</evidence>
<dbReference type="GO" id="GO:0000724">
    <property type="term" value="P:double-strand break repair via homologous recombination"/>
    <property type="evidence" value="ECO:0007669"/>
    <property type="project" value="TreeGrafter"/>
</dbReference>
<comment type="subcellular location">
    <subcellularLocation>
        <location evidence="1">Nucleus</location>
    </subcellularLocation>
</comment>
<dbReference type="CDD" id="cd15571">
    <property type="entry name" value="ePHD"/>
    <property type="match status" value="1"/>
</dbReference>
<dbReference type="PROSITE" id="PS50089">
    <property type="entry name" value="ZF_RING_2"/>
    <property type="match status" value="1"/>
</dbReference>
<organism evidence="14 15">
    <name type="scientific">Lithospermum erythrorhizon</name>
    <name type="common">Purple gromwell</name>
    <name type="synonym">Lithospermum officinale var. erythrorhizon</name>
    <dbReference type="NCBI Taxonomy" id="34254"/>
    <lineage>
        <taxon>Eukaryota</taxon>
        <taxon>Viridiplantae</taxon>
        <taxon>Streptophyta</taxon>
        <taxon>Embryophyta</taxon>
        <taxon>Tracheophyta</taxon>
        <taxon>Spermatophyta</taxon>
        <taxon>Magnoliopsida</taxon>
        <taxon>eudicotyledons</taxon>
        <taxon>Gunneridae</taxon>
        <taxon>Pentapetalae</taxon>
        <taxon>asterids</taxon>
        <taxon>lamiids</taxon>
        <taxon>Boraginales</taxon>
        <taxon>Boraginaceae</taxon>
        <taxon>Boraginoideae</taxon>
        <taxon>Lithospermeae</taxon>
        <taxon>Lithospermum</taxon>
    </lineage>
</organism>
<evidence type="ECO:0000256" key="3">
    <source>
        <dbReference type="ARBA" id="ARBA00022737"/>
    </source>
</evidence>
<dbReference type="FunFam" id="3.30.40.10:FF:000352">
    <property type="entry name" value="Breast cancer associated RING 1"/>
    <property type="match status" value="1"/>
</dbReference>
<comment type="caution">
    <text evidence="14">The sequence shown here is derived from an EMBL/GenBank/DDBJ whole genome shotgun (WGS) entry which is preliminary data.</text>
</comment>
<dbReference type="InterPro" id="IPR034732">
    <property type="entry name" value="EPHD"/>
</dbReference>
<dbReference type="GO" id="GO:0005634">
    <property type="term" value="C:nucleus"/>
    <property type="evidence" value="ECO:0007669"/>
    <property type="project" value="UniProtKB-SubCell"/>
</dbReference>
<dbReference type="GO" id="GO:0016874">
    <property type="term" value="F:ligase activity"/>
    <property type="evidence" value="ECO:0007669"/>
    <property type="project" value="UniProtKB-KW"/>
</dbReference>
<feature type="region of interest" description="Disordered" evidence="10">
    <location>
        <begin position="212"/>
        <end position="253"/>
    </location>
</feature>
<dbReference type="GO" id="GO:0045944">
    <property type="term" value="P:positive regulation of transcription by RNA polymerase II"/>
    <property type="evidence" value="ECO:0007669"/>
    <property type="project" value="TreeGrafter"/>
</dbReference>